<comment type="subunit">
    <text evidence="2">Monomer.</text>
</comment>
<reference evidence="15 16" key="1">
    <citation type="submission" date="2010-12" db="EMBL/GenBank/DDBJ databases">
        <title>Complete sequence of Desulfurispirillum indicum S5.</title>
        <authorList>
            <consortium name="US DOE Joint Genome Institute"/>
            <person name="Lucas S."/>
            <person name="Copeland A."/>
            <person name="Lapidus A."/>
            <person name="Cheng J.-F."/>
            <person name="Goodwin L."/>
            <person name="Pitluck S."/>
            <person name="Chertkov O."/>
            <person name="Held B."/>
            <person name="Detter J.C."/>
            <person name="Han C."/>
            <person name="Tapia R."/>
            <person name="Land M."/>
            <person name="Hauser L."/>
            <person name="Kyrpides N."/>
            <person name="Ivanova N."/>
            <person name="Mikhailova N."/>
            <person name="Haggblom M."/>
            <person name="Rauschenbach I."/>
            <person name="Bini E."/>
            <person name="Woyke T."/>
        </authorList>
    </citation>
    <scope>NUCLEOTIDE SEQUENCE [LARGE SCALE GENOMIC DNA]</scope>
    <source>
        <strain evidence="16">ATCC BAA-1389 / DSM 22839 / S5</strain>
    </source>
</reference>
<comment type="catalytic activity">
    <reaction evidence="12">
        <text>a hydroperoxide + [thioredoxin]-dithiol = an alcohol + [thioredoxin]-disulfide + H2O</text>
        <dbReference type="Rhea" id="RHEA:62620"/>
        <dbReference type="Rhea" id="RHEA-COMP:10698"/>
        <dbReference type="Rhea" id="RHEA-COMP:10700"/>
        <dbReference type="ChEBI" id="CHEBI:15377"/>
        <dbReference type="ChEBI" id="CHEBI:29950"/>
        <dbReference type="ChEBI" id="CHEBI:30879"/>
        <dbReference type="ChEBI" id="CHEBI:35924"/>
        <dbReference type="ChEBI" id="CHEBI:50058"/>
        <dbReference type="EC" id="1.11.1.24"/>
    </reaction>
</comment>
<dbReference type="KEGG" id="din:Selin_0642"/>
<dbReference type="PANTHER" id="PTHR42801:SF4">
    <property type="entry name" value="AHPC_TSA FAMILY PROTEIN"/>
    <property type="match status" value="1"/>
</dbReference>
<evidence type="ECO:0000259" key="14">
    <source>
        <dbReference type="PROSITE" id="PS51352"/>
    </source>
</evidence>
<dbReference type="FunFam" id="3.40.30.10:FF:000007">
    <property type="entry name" value="Thioredoxin-dependent thiol peroxidase"/>
    <property type="match status" value="1"/>
</dbReference>
<evidence type="ECO:0000256" key="9">
    <source>
        <dbReference type="ARBA" id="ARBA00032824"/>
    </source>
</evidence>
<organism evidence="15 16">
    <name type="scientific">Desulfurispirillum indicum (strain ATCC BAA-1389 / DSM 22839 / S5)</name>
    <dbReference type="NCBI Taxonomy" id="653733"/>
    <lineage>
        <taxon>Bacteria</taxon>
        <taxon>Pseudomonadati</taxon>
        <taxon>Chrysiogenota</taxon>
        <taxon>Chrysiogenia</taxon>
        <taxon>Chrysiogenales</taxon>
        <taxon>Chrysiogenaceae</taxon>
        <taxon>Desulfurispirillum</taxon>
    </lineage>
</organism>
<evidence type="ECO:0000256" key="10">
    <source>
        <dbReference type="ARBA" id="ARBA00038489"/>
    </source>
</evidence>
<dbReference type="NCBIfam" id="NF006960">
    <property type="entry name" value="PRK09437.1"/>
    <property type="match status" value="1"/>
</dbReference>
<dbReference type="RefSeq" id="WP_013505278.1">
    <property type="nucleotide sequence ID" value="NC_014836.1"/>
</dbReference>
<evidence type="ECO:0000256" key="7">
    <source>
        <dbReference type="ARBA" id="ARBA00023157"/>
    </source>
</evidence>
<evidence type="ECO:0000256" key="11">
    <source>
        <dbReference type="ARBA" id="ARBA00042639"/>
    </source>
</evidence>
<dbReference type="CDD" id="cd03017">
    <property type="entry name" value="PRX_BCP"/>
    <property type="match status" value="1"/>
</dbReference>
<evidence type="ECO:0000256" key="12">
    <source>
        <dbReference type="ARBA" id="ARBA00049091"/>
    </source>
</evidence>
<dbReference type="InterPro" id="IPR013766">
    <property type="entry name" value="Thioredoxin_domain"/>
</dbReference>
<gene>
    <name evidence="15" type="ordered locus">Selin_0642</name>
</gene>
<keyword evidence="16" id="KW-1185">Reference proteome</keyword>
<dbReference type="InterPro" id="IPR036249">
    <property type="entry name" value="Thioredoxin-like_sf"/>
</dbReference>
<dbReference type="InParanoid" id="E6W1D4"/>
<dbReference type="GO" id="GO:0034599">
    <property type="term" value="P:cellular response to oxidative stress"/>
    <property type="evidence" value="ECO:0007669"/>
    <property type="project" value="TreeGrafter"/>
</dbReference>
<dbReference type="EMBL" id="CP002432">
    <property type="protein sequence ID" value="ADU65390.1"/>
    <property type="molecule type" value="Genomic_DNA"/>
</dbReference>
<dbReference type="eggNOG" id="COG1225">
    <property type="taxonomic scope" value="Bacteria"/>
</dbReference>
<dbReference type="Gene3D" id="3.40.30.10">
    <property type="entry name" value="Glutaredoxin"/>
    <property type="match status" value="1"/>
</dbReference>
<comment type="similarity">
    <text evidence="10">Belongs to the peroxiredoxin family. BCP/PrxQ subfamily.</text>
</comment>
<comment type="function">
    <text evidence="1">Thiol-specific peroxidase that catalyzes the reduction of hydrogen peroxide and organic hydroperoxides to water and alcohols, respectively. Plays a role in cell protection against oxidative stress by detoxifying peroxides and as sensor of hydrogen peroxide-mediated signaling events.</text>
</comment>
<accession>E6W1D4</accession>
<evidence type="ECO:0000256" key="4">
    <source>
        <dbReference type="ARBA" id="ARBA00022559"/>
    </source>
</evidence>
<evidence type="ECO:0000313" key="16">
    <source>
        <dbReference type="Proteomes" id="UP000002572"/>
    </source>
</evidence>
<keyword evidence="5" id="KW-0049">Antioxidant</keyword>
<evidence type="ECO:0000256" key="1">
    <source>
        <dbReference type="ARBA" id="ARBA00003330"/>
    </source>
</evidence>
<keyword evidence="7" id="KW-1015">Disulfide bond</keyword>
<dbReference type="SUPFAM" id="SSF52833">
    <property type="entry name" value="Thioredoxin-like"/>
    <property type="match status" value="1"/>
</dbReference>
<dbReference type="InterPro" id="IPR050924">
    <property type="entry name" value="Peroxiredoxin_BCP/PrxQ"/>
</dbReference>
<feature type="domain" description="Thioredoxin" evidence="14">
    <location>
        <begin position="2"/>
        <end position="153"/>
    </location>
</feature>
<dbReference type="InterPro" id="IPR024706">
    <property type="entry name" value="Peroxiredoxin_AhpC-typ"/>
</dbReference>
<name>E6W1D4_DESIS</name>
<proteinExistence type="inferred from homology"/>
<dbReference type="Pfam" id="PF00578">
    <property type="entry name" value="AhpC-TSA"/>
    <property type="match status" value="1"/>
</dbReference>
<dbReference type="EC" id="1.11.1.24" evidence="3"/>
<evidence type="ECO:0000256" key="3">
    <source>
        <dbReference type="ARBA" id="ARBA00013017"/>
    </source>
</evidence>
<dbReference type="HOGENOM" id="CLU_042529_14_1_0"/>
<evidence type="ECO:0000256" key="5">
    <source>
        <dbReference type="ARBA" id="ARBA00022862"/>
    </source>
</evidence>
<evidence type="ECO:0000256" key="2">
    <source>
        <dbReference type="ARBA" id="ARBA00011245"/>
    </source>
</evidence>
<dbReference type="PROSITE" id="PS51352">
    <property type="entry name" value="THIOREDOXIN_2"/>
    <property type="match status" value="1"/>
</dbReference>
<dbReference type="InterPro" id="IPR000866">
    <property type="entry name" value="AhpC/TSA"/>
</dbReference>
<keyword evidence="8" id="KW-0676">Redox-active center</keyword>
<dbReference type="FunCoup" id="E6W1D4">
    <property type="interactions" value="506"/>
</dbReference>
<dbReference type="PANTHER" id="PTHR42801">
    <property type="entry name" value="THIOREDOXIN-DEPENDENT PEROXIDE REDUCTASE"/>
    <property type="match status" value="1"/>
</dbReference>
<sequence>MLNVGDKAPLDICVKDQDDREICLGDLLGQKVVLYFYPKDSTPGCTTQACGIRDNWSAISATGALLFGVSPDSTRSHRNFREKQSLPFPLLADTEHRLAEAFGAWGEKSMYGRTYMGIFRMTFILDEQGTIEHVFPKVKPKEHAAELLRALGH</sequence>
<dbReference type="GO" id="GO:0045454">
    <property type="term" value="P:cell redox homeostasis"/>
    <property type="evidence" value="ECO:0007669"/>
    <property type="project" value="TreeGrafter"/>
</dbReference>
<dbReference type="Proteomes" id="UP000002572">
    <property type="component" value="Chromosome"/>
</dbReference>
<feature type="active site" description="Cysteine sulfenic acid (-SOH) intermediate; for peroxidase activity" evidence="13">
    <location>
        <position position="45"/>
    </location>
</feature>
<keyword evidence="4" id="KW-0575">Peroxidase</keyword>
<dbReference type="STRING" id="653733.Selin_0642"/>
<dbReference type="AlphaFoldDB" id="E6W1D4"/>
<evidence type="ECO:0000313" key="15">
    <source>
        <dbReference type="EMBL" id="ADU65390.1"/>
    </source>
</evidence>
<evidence type="ECO:0000256" key="6">
    <source>
        <dbReference type="ARBA" id="ARBA00023002"/>
    </source>
</evidence>
<dbReference type="GO" id="GO:0008379">
    <property type="term" value="F:thioredoxin peroxidase activity"/>
    <property type="evidence" value="ECO:0007669"/>
    <property type="project" value="TreeGrafter"/>
</dbReference>
<keyword evidence="6" id="KW-0560">Oxidoreductase</keyword>
<dbReference type="PIRSF" id="PIRSF000239">
    <property type="entry name" value="AHPC"/>
    <property type="match status" value="1"/>
</dbReference>
<protein>
    <recommendedName>
        <fullName evidence="3">thioredoxin-dependent peroxiredoxin</fullName>
        <ecNumber evidence="3">1.11.1.24</ecNumber>
    </recommendedName>
    <alternativeName>
        <fullName evidence="9">Thioredoxin peroxidase</fullName>
    </alternativeName>
    <alternativeName>
        <fullName evidence="11">Thioredoxin-dependent peroxiredoxin Bcp</fullName>
    </alternativeName>
</protein>
<dbReference type="OrthoDB" id="9812811at2"/>
<evidence type="ECO:0000256" key="13">
    <source>
        <dbReference type="PIRSR" id="PIRSR000239-1"/>
    </source>
</evidence>
<evidence type="ECO:0000256" key="8">
    <source>
        <dbReference type="ARBA" id="ARBA00023284"/>
    </source>
</evidence>
<dbReference type="GO" id="GO:0005737">
    <property type="term" value="C:cytoplasm"/>
    <property type="evidence" value="ECO:0007669"/>
    <property type="project" value="TreeGrafter"/>
</dbReference>